<dbReference type="EMBL" id="MU825883">
    <property type="protein sequence ID" value="KAJ7384961.1"/>
    <property type="molecule type" value="Genomic_DNA"/>
</dbReference>
<keyword evidence="3 6" id="KW-0347">Helicase</keyword>
<protein>
    <recommendedName>
        <fullName evidence="1">RNA helicase</fullName>
        <ecNumber evidence="1">3.6.4.13</ecNumber>
    </recommendedName>
</protein>
<evidence type="ECO:0000313" key="7">
    <source>
        <dbReference type="Proteomes" id="UP001163046"/>
    </source>
</evidence>
<dbReference type="SMART" id="SM00847">
    <property type="entry name" value="HA2"/>
    <property type="match status" value="1"/>
</dbReference>
<dbReference type="InterPro" id="IPR011709">
    <property type="entry name" value="DEAD-box_helicase_OB_fold"/>
</dbReference>
<proteinExistence type="predicted"/>
<comment type="caution">
    <text evidence="6">The sequence shown here is derived from an EMBL/GenBank/DDBJ whole genome shotgun (WGS) entry which is preliminary data.</text>
</comment>
<dbReference type="AlphaFoldDB" id="A0A9W9ZNH8"/>
<evidence type="ECO:0000256" key="2">
    <source>
        <dbReference type="ARBA" id="ARBA00022801"/>
    </source>
</evidence>
<dbReference type="PANTHER" id="PTHR18934:SF118">
    <property type="entry name" value="ATP-DEPENDENT RNA HELICASE DHX33"/>
    <property type="match status" value="1"/>
</dbReference>
<feature type="domain" description="Helicase-associated" evidence="5">
    <location>
        <begin position="2"/>
        <end position="73"/>
    </location>
</feature>
<dbReference type="InterPro" id="IPR027417">
    <property type="entry name" value="P-loop_NTPase"/>
</dbReference>
<dbReference type="OrthoDB" id="10253254at2759"/>
<dbReference type="Pfam" id="PF07717">
    <property type="entry name" value="OB_NTP_bind"/>
    <property type="match status" value="1"/>
</dbReference>
<dbReference type="EC" id="3.6.4.13" evidence="1"/>
<comment type="catalytic activity">
    <reaction evidence="4">
        <text>ATP + H2O = ADP + phosphate + H(+)</text>
        <dbReference type="Rhea" id="RHEA:13065"/>
        <dbReference type="ChEBI" id="CHEBI:15377"/>
        <dbReference type="ChEBI" id="CHEBI:15378"/>
        <dbReference type="ChEBI" id="CHEBI:30616"/>
        <dbReference type="ChEBI" id="CHEBI:43474"/>
        <dbReference type="ChEBI" id="CHEBI:456216"/>
        <dbReference type="EC" id="3.6.4.13"/>
    </reaction>
</comment>
<reference evidence="6" key="1">
    <citation type="submission" date="2023-01" db="EMBL/GenBank/DDBJ databases">
        <title>Genome assembly of the deep-sea coral Lophelia pertusa.</title>
        <authorList>
            <person name="Herrera S."/>
            <person name="Cordes E."/>
        </authorList>
    </citation>
    <scope>NUCLEOTIDE SEQUENCE</scope>
    <source>
        <strain evidence="6">USNM1676648</strain>
        <tissue evidence="6">Polyp</tissue>
    </source>
</reference>
<dbReference type="PANTHER" id="PTHR18934">
    <property type="entry name" value="ATP-DEPENDENT RNA HELICASE"/>
    <property type="match status" value="1"/>
</dbReference>
<evidence type="ECO:0000256" key="3">
    <source>
        <dbReference type="ARBA" id="ARBA00022806"/>
    </source>
</evidence>
<dbReference type="SUPFAM" id="SSF52540">
    <property type="entry name" value="P-loop containing nucleoside triphosphate hydrolases"/>
    <property type="match status" value="1"/>
</dbReference>
<dbReference type="GO" id="GO:0003724">
    <property type="term" value="F:RNA helicase activity"/>
    <property type="evidence" value="ECO:0007669"/>
    <property type="project" value="UniProtKB-EC"/>
</dbReference>
<dbReference type="GO" id="GO:0045943">
    <property type="term" value="P:positive regulation of transcription by RNA polymerase I"/>
    <property type="evidence" value="ECO:0007669"/>
    <property type="project" value="TreeGrafter"/>
</dbReference>
<dbReference type="Proteomes" id="UP001163046">
    <property type="component" value="Unassembled WGS sequence"/>
</dbReference>
<sequence>MPLGRQMANFPLEPKLAKVILSSKELNCSEEIITIVALLSVDSLTYTPQSKRDHAIAVRKKFISSEGDQMTLLNIYRAYKAVNGNKEWCYQHFINSQTVKRVMDIRKQLREICVRLDIPLNSCGKDTINIRHCLAMGLFMNAAELQLDSTYQSVTHRQPVTFHPTSSLFGTKPQYVVYNELVHTSKCYMRDVCVVDPSWLHEAAPNYFKEHRLHSQPTSVHS</sequence>
<keyword evidence="3 6" id="KW-0547">Nucleotide-binding</keyword>
<gene>
    <name evidence="6" type="primary">DHX33_3</name>
    <name evidence="6" type="ORF">OS493_018649</name>
</gene>
<dbReference type="Pfam" id="PF21010">
    <property type="entry name" value="HA2_C"/>
    <property type="match status" value="1"/>
</dbReference>
<keyword evidence="3 6" id="KW-0067">ATP-binding</keyword>
<dbReference type="GO" id="GO:0005730">
    <property type="term" value="C:nucleolus"/>
    <property type="evidence" value="ECO:0007669"/>
    <property type="project" value="TreeGrafter"/>
</dbReference>
<dbReference type="Gene3D" id="1.20.120.1080">
    <property type="match status" value="1"/>
</dbReference>
<dbReference type="GO" id="GO:0003725">
    <property type="term" value="F:double-stranded RNA binding"/>
    <property type="evidence" value="ECO:0007669"/>
    <property type="project" value="TreeGrafter"/>
</dbReference>
<accession>A0A9W9ZNH8</accession>
<evidence type="ECO:0000256" key="4">
    <source>
        <dbReference type="ARBA" id="ARBA00047984"/>
    </source>
</evidence>
<evidence type="ECO:0000313" key="6">
    <source>
        <dbReference type="EMBL" id="KAJ7384961.1"/>
    </source>
</evidence>
<keyword evidence="2" id="KW-0378">Hydrolase</keyword>
<keyword evidence="7" id="KW-1185">Reference proteome</keyword>
<organism evidence="6 7">
    <name type="scientific">Desmophyllum pertusum</name>
    <dbReference type="NCBI Taxonomy" id="174260"/>
    <lineage>
        <taxon>Eukaryota</taxon>
        <taxon>Metazoa</taxon>
        <taxon>Cnidaria</taxon>
        <taxon>Anthozoa</taxon>
        <taxon>Hexacorallia</taxon>
        <taxon>Scleractinia</taxon>
        <taxon>Caryophylliina</taxon>
        <taxon>Caryophylliidae</taxon>
        <taxon>Desmophyllum</taxon>
    </lineage>
</organism>
<dbReference type="GO" id="GO:0016787">
    <property type="term" value="F:hydrolase activity"/>
    <property type="evidence" value="ECO:0007669"/>
    <property type="project" value="UniProtKB-KW"/>
</dbReference>
<evidence type="ECO:0000259" key="5">
    <source>
        <dbReference type="SMART" id="SM00847"/>
    </source>
</evidence>
<evidence type="ECO:0000256" key="1">
    <source>
        <dbReference type="ARBA" id="ARBA00012552"/>
    </source>
</evidence>
<name>A0A9W9ZNH8_9CNID</name>
<dbReference type="InterPro" id="IPR007502">
    <property type="entry name" value="Helicase-assoc_dom"/>
</dbReference>